<evidence type="ECO:0000313" key="3">
    <source>
        <dbReference type="Proteomes" id="UP000270094"/>
    </source>
</evidence>
<dbReference type="AlphaFoldDB" id="A0A3P7KZG0"/>
<dbReference type="Proteomes" id="UP000270094">
    <property type="component" value="Unassembled WGS sequence"/>
</dbReference>
<feature type="region of interest" description="Disordered" evidence="1">
    <location>
        <begin position="1"/>
        <end position="44"/>
    </location>
</feature>
<proteinExistence type="predicted"/>
<dbReference type="OrthoDB" id="5822988at2759"/>
<accession>A0A3P7KZG0</accession>
<organism evidence="2 3">
    <name type="scientific">Strongylus vulgaris</name>
    <name type="common">Blood worm</name>
    <dbReference type="NCBI Taxonomy" id="40348"/>
    <lineage>
        <taxon>Eukaryota</taxon>
        <taxon>Metazoa</taxon>
        <taxon>Ecdysozoa</taxon>
        <taxon>Nematoda</taxon>
        <taxon>Chromadorea</taxon>
        <taxon>Rhabditida</taxon>
        <taxon>Rhabditina</taxon>
        <taxon>Rhabditomorpha</taxon>
        <taxon>Strongyloidea</taxon>
        <taxon>Strongylidae</taxon>
        <taxon>Strongylus</taxon>
    </lineage>
</organism>
<protein>
    <submittedName>
        <fullName evidence="2">Uncharacterized protein</fullName>
    </submittedName>
</protein>
<sequence length="114" mass="13405">MVPSKRKTASSPTPKQRRFGDKIAIHHCNNDKKFSKRKSTKEEPNAYVEPTFVSDVKKVQLPEVRVVGRLTALRCQPRLTDERVDVEAYVKRHEKHEKEEKQILRRLTSIIEFH</sequence>
<evidence type="ECO:0000256" key="1">
    <source>
        <dbReference type="SAM" id="MobiDB-lite"/>
    </source>
</evidence>
<evidence type="ECO:0000313" key="2">
    <source>
        <dbReference type="EMBL" id="VDM75845.1"/>
    </source>
</evidence>
<dbReference type="EMBL" id="UYYB01095925">
    <property type="protein sequence ID" value="VDM75845.1"/>
    <property type="molecule type" value="Genomic_DNA"/>
</dbReference>
<name>A0A3P7KZG0_STRVU</name>
<reference evidence="2 3" key="1">
    <citation type="submission" date="2018-11" db="EMBL/GenBank/DDBJ databases">
        <authorList>
            <consortium name="Pathogen Informatics"/>
        </authorList>
    </citation>
    <scope>NUCLEOTIDE SEQUENCE [LARGE SCALE GENOMIC DNA]</scope>
</reference>
<gene>
    <name evidence="2" type="ORF">SVUK_LOCUS10843</name>
</gene>
<feature type="compositionally biased region" description="Basic and acidic residues" evidence="1">
    <location>
        <begin position="18"/>
        <end position="33"/>
    </location>
</feature>
<keyword evidence="3" id="KW-1185">Reference proteome</keyword>